<dbReference type="AlphaFoldDB" id="A0A4S2MJU3"/>
<feature type="compositionally biased region" description="Polar residues" evidence="1">
    <location>
        <begin position="64"/>
        <end position="74"/>
    </location>
</feature>
<evidence type="ECO:0000313" key="3">
    <source>
        <dbReference type="EMBL" id="TGZ77085.1"/>
    </source>
</evidence>
<feature type="transmembrane region" description="Helical" evidence="2">
    <location>
        <begin position="171"/>
        <end position="189"/>
    </location>
</feature>
<feature type="compositionally biased region" description="Pro residues" evidence="1">
    <location>
        <begin position="51"/>
        <end position="60"/>
    </location>
</feature>
<sequence length="238" mass="26319">MSSDTLRLPKLAYLRPSGASPSITTTDPNDPTHFSSLSINRLSTPVNPSTIPLPPSPPHYSPTLTATPQTNLENTPEHDRYLQLLDEQATQPGSFSDSFDEFQTGAPQLDGTAFSKVSKPATPATPAAFVKEIEKSAEQLANEYRDKIMEIAKNVVDVEYAILRDCRRNEFRILVPAFGLSTACAIVFMTHTLEYLVLVIFFVLVFALHAGVIYQSRGVMKSLKALREKHGIEWKSPV</sequence>
<accession>A0A4S2MJU3</accession>
<keyword evidence="4" id="KW-1185">Reference proteome</keyword>
<proteinExistence type="predicted"/>
<keyword evidence="2" id="KW-0812">Transmembrane</keyword>
<feature type="transmembrane region" description="Helical" evidence="2">
    <location>
        <begin position="195"/>
        <end position="214"/>
    </location>
</feature>
<keyword evidence="2" id="KW-0472">Membrane</keyword>
<evidence type="ECO:0000313" key="4">
    <source>
        <dbReference type="Proteomes" id="UP000298138"/>
    </source>
</evidence>
<dbReference type="InParanoid" id="A0A4S2MJU3"/>
<feature type="compositionally biased region" description="Polar residues" evidence="1">
    <location>
        <begin position="19"/>
        <end position="43"/>
    </location>
</feature>
<evidence type="ECO:0000256" key="1">
    <source>
        <dbReference type="SAM" id="MobiDB-lite"/>
    </source>
</evidence>
<reference evidence="3 4" key="1">
    <citation type="submission" date="2019-04" db="EMBL/GenBank/DDBJ databases">
        <title>Comparative genomics and transcriptomics to analyze fruiting body development in filamentous ascomycetes.</title>
        <authorList>
            <consortium name="DOE Joint Genome Institute"/>
            <person name="Lutkenhaus R."/>
            <person name="Traeger S."/>
            <person name="Breuer J."/>
            <person name="Kuo A."/>
            <person name="Lipzen A."/>
            <person name="Pangilinan J."/>
            <person name="Dilworth D."/>
            <person name="Sandor L."/>
            <person name="Poggeler S."/>
            <person name="Barry K."/>
            <person name="Grigoriev I.V."/>
            <person name="Nowrousian M."/>
        </authorList>
    </citation>
    <scope>NUCLEOTIDE SEQUENCE [LARGE SCALE GENOMIC DNA]</scope>
    <source>
        <strain evidence="3 4">CBS 389.68</strain>
    </source>
</reference>
<organism evidence="3 4">
    <name type="scientific">Ascodesmis nigricans</name>
    <dbReference type="NCBI Taxonomy" id="341454"/>
    <lineage>
        <taxon>Eukaryota</taxon>
        <taxon>Fungi</taxon>
        <taxon>Dikarya</taxon>
        <taxon>Ascomycota</taxon>
        <taxon>Pezizomycotina</taxon>
        <taxon>Pezizomycetes</taxon>
        <taxon>Pezizales</taxon>
        <taxon>Ascodesmidaceae</taxon>
        <taxon>Ascodesmis</taxon>
    </lineage>
</organism>
<dbReference type="EMBL" id="ML220159">
    <property type="protein sequence ID" value="TGZ77085.1"/>
    <property type="molecule type" value="Genomic_DNA"/>
</dbReference>
<protein>
    <submittedName>
        <fullName evidence="3">Uncharacterized protein</fullName>
    </submittedName>
</protein>
<name>A0A4S2MJU3_9PEZI</name>
<dbReference type="Proteomes" id="UP000298138">
    <property type="component" value="Unassembled WGS sequence"/>
</dbReference>
<evidence type="ECO:0000256" key="2">
    <source>
        <dbReference type="SAM" id="Phobius"/>
    </source>
</evidence>
<feature type="region of interest" description="Disordered" evidence="1">
    <location>
        <begin position="1"/>
        <end position="74"/>
    </location>
</feature>
<keyword evidence="2" id="KW-1133">Transmembrane helix</keyword>
<gene>
    <name evidence="3" type="ORF">EX30DRAFT_344374</name>
</gene>